<evidence type="ECO:0000256" key="2">
    <source>
        <dbReference type="ARBA" id="ARBA00022723"/>
    </source>
</evidence>
<evidence type="ECO:0000313" key="9">
    <source>
        <dbReference type="EMBL" id="VEN52872.1"/>
    </source>
</evidence>
<dbReference type="EMBL" id="CAACVG010009314">
    <property type="protein sequence ID" value="VEN52872.1"/>
    <property type="molecule type" value="Genomic_DNA"/>
</dbReference>
<dbReference type="InterPro" id="IPR013087">
    <property type="entry name" value="Znf_C2H2_type"/>
</dbReference>
<feature type="domain" description="C2H2-type" evidence="8">
    <location>
        <begin position="326"/>
        <end position="353"/>
    </location>
</feature>
<feature type="domain" description="C2H2-type" evidence="8">
    <location>
        <begin position="140"/>
        <end position="168"/>
    </location>
</feature>
<dbReference type="GO" id="GO:0008270">
    <property type="term" value="F:zinc ion binding"/>
    <property type="evidence" value="ECO:0007669"/>
    <property type="project" value="UniProtKB-KW"/>
</dbReference>
<dbReference type="GO" id="GO:0001228">
    <property type="term" value="F:DNA-binding transcription activator activity, RNA polymerase II-specific"/>
    <property type="evidence" value="ECO:0007669"/>
    <property type="project" value="TreeGrafter"/>
</dbReference>
<keyword evidence="4 7" id="KW-0863">Zinc-finger</keyword>
<reference evidence="9 10" key="1">
    <citation type="submission" date="2019-01" db="EMBL/GenBank/DDBJ databases">
        <authorList>
            <person name="Sayadi A."/>
        </authorList>
    </citation>
    <scope>NUCLEOTIDE SEQUENCE [LARGE SCALE GENOMIC DNA]</scope>
</reference>
<evidence type="ECO:0000256" key="7">
    <source>
        <dbReference type="PROSITE-ProRule" id="PRU00042"/>
    </source>
</evidence>
<feature type="domain" description="C2H2-type" evidence="8">
    <location>
        <begin position="263"/>
        <end position="290"/>
    </location>
</feature>
<dbReference type="SUPFAM" id="SSF57667">
    <property type="entry name" value="beta-beta-alpha zinc fingers"/>
    <property type="match status" value="2"/>
</dbReference>
<organism evidence="9 10">
    <name type="scientific">Callosobruchus maculatus</name>
    <name type="common">Southern cowpea weevil</name>
    <name type="synonym">Pulse bruchid</name>
    <dbReference type="NCBI Taxonomy" id="64391"/>
    <lineage>
        <taxon>Eukaryota</taxon>
        <taxon>Metazoa</taxon>
        <taxon>Ecdysozoa</taxon>
        <taxon>Arthropoda</taxon>
        <taxon>Hexapoda</taxon>
        <taxon>Insecta</taxon>
        <taxon>Pterygota</taxon>
        <taxon>Neoptera</taxon>
        <taxon>Endopterygota</taxon>
        <taxon>Coleoptera</taxon>
        <taxon>Polyphaga</taxon>
        <taxon>Cucujiformia</taxon>
        <taxon>Chrysomeloidea</taxon>
        <taxon>Chrysomelidae</taxon>
        <taxon>Bruchinae</taxon>
        <taxon>Bruchini</taxon>
        <taxon>Callosobruchus</taxon>
    </lineage>
</organism>
<feature type="domain" description="C2H2-type" evidence="8">
    <location>
        <begin position="356"/>
        <end position="379"/>
    </location>
</feature>
<keyword evidence="10" id="KW-1185">Reference proteome</keyword>
<dbReference type="GO" id="GO:0005634">
    <property type="term" value="C:nucleus"/>
    <property type="evidence" value="ECO:0007669"/>
    <property type="project" value="UniProtKB-SubCell"/>
</dbReference>
<dbReference type="GO" id="GO:0000978">
    <property type="term" value="F:RNA polymerase II cis-regulatory region sequence-specific DNA binding"/>
    <property type="evidence" value="ECO:0007669"/>
    <property type="project" value="TreeGrafter"/>
</dbReference>
<keyword evidence="3" id="KW-0677">Repeat</keyword>
<keyword evidence="2" id="KW-0479">Metal-binding</keyword>
<evidence type="ECO:0000256" key="1">
    <source>
        <dbReference type="ARBA" id="ARBA00004123"/>
    </source>
</evidence>
<dbReference type="PROSITE" id="PS50157">
    <property type="entry name" value="ZINC_FINGER_C2H2_2"/>
    <property type="match status" value="4"/>
</dbReference>
<evidence type="ECO:0000313" key="10">
    <source>
        <dbReference type="Proteomes" id="UP000410492"/>
    </source>
</evidence>
<evidence type="ECO:0000256" key="6">
    <source>
        <dbReference type="ARBA" id="ARBA00023242"/>
    </source>
</evidence>
<dbReference type="InterPro" id="IPR036236">
    <property type="entry name" value="Znf_C2H2_sf"/>
</dbReference>
<dbReference type="PROSITE" id="PS00028">
    <property type="entry name" value="ZINC_FINGER_C2H2_1"/>
    <property type="match status" value="7"/>
</dbReference>
<dbReference type="PANTHER" id="PTHR24376">
    <property type="entry name" value="ZINC FINGER PROTEIN"/>
    <property type="match status" value="1"/>
</dbReference>
<keyword evidence="6" id="KW-0539">Nucleus</keyword>
<dbReference type="Gene3D" id="3.30.160.60">
    <property type="entry name" value="Classic Zinc Finger"/>
    <property type="match status" value="8"/>
</dbReference>
<evidence type="ECO:0000259" key="8">
    <source>
        <dbReference type="PROSITE" id="PS50157"/>
    </source>
</evidence>
<accession>A0A653CYC3</accession>
<name>A0A653CYC3_CALMS</name>
<dbReference type="Proteomes" id="UP000410492">
    <property type="component" value="Unassembled WGS sequence"/>
</dbReference>
<evidence type="ECO:0000256" key="5">
    <source>
        <dbReference type="ARBA" id="ARBA00022833"/>
    </source>
</evidence>
<proteinExistence type="predicted"/>
<comment type="subcellular location">
    <subcellularLocation>
        <location evidence="1">Nucleus</location>
    </subcellularLocation>
</comment>
<evidence type="ECO:0000256" key="4">
    <source>
        <dbReference type="ARBA" id="ARBA00022771"/>
    </source>
</evidence>
<dbReference type="PANTHER" id="PTHR24376:SF216">
    <property type="entry name" value="ZINC FINGER PROTEIN 420-LIKE"/>
    <property type="match status" value="1"/>
</dbReference>
<protein>
    <recommendedName>
        <fullName evidence="8">C2H2-type domain-containing protein</fullName>
    </recommendedName>
</protein>
<dbReference type="SMART" id="SM00355">
    <property type="entry name" value="ZnF_C2H2"/>
    <property type="match status" value="17"/>
</dbReference>
<evidence type="ECO:0000256" key="3">
    <source>
        <dbReference type="ARBA" id="ARBA00022737"/>
    </source>
</evidence>
<dbReference type="OrthoDB" id="3561125at2759"/>
<gene>
    <name evidence="9" type="ORF">CALMAC_LOCUS12850</name>
</gene>
<sequence length="720" mass="83566">MQNEVAVIDQIKMEVGEVKVEKIEVETESFGVEPNSWESVVEGAHDETTDRIIGLQRIKDEHNFVAAGSNIEILEKQSIKIKVEENWEDCKPFEPMYITEEDIFKLENNDDLIDGNTNIALNSGPEEKIHVESKDSSDELNCYSCNYTTSFKNLLVKHIMTEHSSDNPSLCCHCDATFESKITLDDHMIRVHPDLTSISSKIHECTYCTYKTVVKTQWTRHVSRHSKNRLRCIHCEATYKTKRNLDNHTLRNHPDASITSKVYECANCTYKTTVKIHLTKHMSKHTKTNYLRCKHCDETFKCRTGLDGHIIRKHPDFIETITSKIHECTYCEYKTTVKSRLANHMIRHTGHTDTKLRCEHCDDMFKHRTALADHMIRIHPHLMETITSKIHECEYCTFKTTVKGHLTKHMLKHNKTKLTCMYCIETFKRRIALADHITRKHPGFIGSVSHKIHKCEYCTYKTTVKGHLTRHMIKHTKSEVRCMHCHEPFKYPYLVGTTASEIRECTNCARQIVFEPPESAGNLNLSVRVHCNATYKTKKNLDDHIIKKHPESLESISSKVHECMYCTYKTTVKSHLIEHMIQHTETADMVKLRCIHCDEMFKHRTVLDEHIINKHPHLIATITNKIHECTYCAYQTVLKPNFIRHMLQHPGTVYSKKLKTCVHCNAIFKGKASLDNHTIREHPDSVASVSYKLRECGQCTYKTTLSSNFARHMRKHSKAV</sequence>
<keyword evidence="5" id="KW-0862">Zinc</keyword>
<dbReference type="AlphaFoldDB" id="A0A653CYC3"/>